<dbReference type="Proteomes" id="UP000051757">
    <property type="component" value="Unassembled WGS sequence"/>
</dbReference>
<keyword evidence="4" id="KW-0281">Fimbrium</keyword>
<keyword evidence="8" id="KW-1185">Reference proteome</keyword>
<organism evidence="7 8">
    <name type="scientific">Stenotrophomonas beteli</name>
    <dbReference type="NCBI Taxonomy" id="3384461"/>
    <lineage>
        <taxon>Bacteria</taxon>
        <taxon>Pseudomonadati</taxon>
        <taxon>Pseudomonadota</taxon>
        <taxon>Gammaproteobacteria</taxon>
        <taxon>Lysobacterales</taxon>
        <taxon>Lysobacteraceae</taxon>
        <taxon>Stenotrophomonas</taxon>
        <taxon>Stenotrophomonas maltophilia group</taxon>
    </lineage>
</organism>
<keyword evidence="3 5" id="KW-0732">Signal</keyword>
<evidence type="ECO:0000313" key="8">
    <source>
        <dbReference type="Proteomes" id="UP000051757"/>
    </source>
</evidence>
<dbReference type="EMBL" id="LLXV01000014">
    <property type="protein sequence ID" value="KRG52534.1"/>
    <property type="molecule type" value="Genomic_DNA"/>
</dbReference>
<sequence>MNKLAIALSAALSLGAASTASAADAVINFEGEIKALTCSIGVGAGVTDTLTMATISPTAISSGAAARQQAFNLTMGTDASKCAGGNVEISFEDVNLDADGYLTNTVAGGAADVRMAIRDASGALNLKTATLTQVIDGTVGVASWPLVASYEPTAGGTPGPGAFKSALHVSVKY</sequence>
<dbReference type="PANTHER" id="PTHR33420">
    <property type="entry name" value="FIMBRIAL SUBUNIT ELFA-RELATED"/>
    <property type="match status" value="1"/>
</dbReference>
<accession>A0A0R0B5G8</accession>
<protein>
    <recommendedName>
        <fullName evidence="6">Fimbrial-type adhesion domain-containing protein</fullName>
    </recommendedName>
</protein>
<comment type="similarity">
    <text evidence="2">Belongs to the fimbrial protein family.</text>
</comment>
<evidence type="ECO:0000256" key="3">
    <source>
        <dbReference type="ARBA" id="ARBA00022729"/>
    </source>
</evidence>
<comment type="subcellular location">
    <subcellularLocation>
        <location evidence="1">Fimbrium</location>
    </subcellularLocation>
</comment>
<reference evidence="7 8" key="1">
    <citation type="journal article" date="2016" name="Front. Microbiol.">
        <title>Genome Sequence of Type Strains of Genus Stenotrophomonas.</title>
        <authorList>
            <person name="Patil P.P."/>
            <person name="Midha S."/>
            <person name="Kumar S."/>
            <person name="Patil P.B."/>
        </authorList>
    </citation>
    <scope>NUCLEOTIDE SEQUENCE [LARGE SCALE GENOMIC DNA]</scope>
    <source>
        <strain evidence="7 8">LMG 978</strain>
    </source>
</reference>
<gene>
    <name evidence="7" type="ORF">ARC23_05230</name>
</gene>
<dbReference type="InterPro" id="IPR000259">
    <property type="entry name" value="Adhesion_dom_fimbrial"/>
</dbReference>
<comment type="caution">
    <text evidence="7">The sequence shown here is derived from an EMBL/GenBank/DDBJ whole genome shotgun (WGS) entry which is preliminary data.</text>
</comment>
<evidence type="ECO:0000256" key="1">
    <source>
        <dbReference type="ARBA" id="ARBA00004561"/>
    </source>
</evidence>
<feature type="signal peptide" evidence="5">
    <location>
        <begin position="1"/>
        <end position="22"/>
    </location>
</feature>
<proteinExistence type="inferred from homology"/>
<dbReference type="InterPro" id="IPR050263">
    <property type="entry name" value="Bact_Fimbrial_Adh_Pro"/>
</dbReference>
<dbReference type="InterPro" id="IPR036937">
    <property type="entry name" value="Adhesion_dom_fimbrial_sf"/>
</dbReference>
<evidence type="ECO:0000313" key="7">
    <source>
        <dbReference type="EMBL" id="KRG52534.1"/>
    </source>
</evidence>
<evidence type="ECO:0000256" key="5">
    <source>
        <dbReference type="SAM" id="SignalP"/>
    </source>
</evidence>
<feature type="domain" description="Fimbrial-type adhesion" evidence="6">
    <location>
        <begin position="27"/>
        <end position="173"/>
    </location>
</feature>
<dbReference type="AlphaFoldDB" id="A0A0R0B5G8"/>
<dbReference type="OrthoDB" id="7030999at2"/>
<evidence type="ECO:0000256" key="4">
    <source>
        <dbReference type="ARBA" id="ARBA00023263"/>
    </source>
</evidence>
<dbReference type="Gene3D" id="2.60.40.1090">
    <property type="entry name" value="Fimbrial-type adhesion domain"/>
    <property type="match status" value="1"/>
</dbReference>
<dbReference type="Pfam" id="PF00419">
    <property type="entry name" value="Fimbrial"/>
    <property type="match status" value="1"/>
</dbReference>
<dbReference type="GO" id="GO:0009289">
    <property type="term" value="C:pilus"/>
    <property type="evidence" value="ECO:0007669"/>
    <property type="project" value="UniProtKB-SubCell"/>
</dbReference>
<dbReference type="InterPro" id="IPR008966">
    <property type="entry name" value="Adhesion_dom_sf"/>
</dbReference>
<name>A0A0R0B5G8_9GAMM</name>
<dbReference type="GO" id="GO:0043709">
    <property type="term" value="P:cell adhesion involved in single-species biofilm formation"/>
    <property type="evidence" value="ECO:0007669"/>
    <property type="project" value="TreeGrafter"/>
</dbReference>
<evidence type="ECO:0000256" key="2">
    <source>
        <dbReference type="ARBA" id="ARBA00006671"/>
    </source>
</evidence>
<dbReference type="PANTHER" id="PTHR33420:SF3">
    <property type="entry name" value="FIMBRIAL SUBUNIT ELFA"/>
    <property type="match status" value="1"/>
</dbReference>
<feature type="chain" id="PRO_5006391882" description="Fimbrial-type adhesion domain-containing protein" evidence="5">
    <location>
        <begin position="23"/>
        <end position="173"/>
    </location>
</feature>
<dbReference type="SUPFAM" id="SSF49401">
    <property type="entry name" value="Bacterial adhesins"/>
    <property type="match status" value="1"/>
</dbReference>
<evidence type="ECO:0000259" key="6">
    <source>
        <dbReference type="Pfam" id="PF00419"/>
    </source>
</evidence>